<keyword evidence="2" id="KW-1185">Reference proteome</keyword>
<evidence type="ECO:0000313" key="2">
    <source>
        <dbReference type="Proteomes" id="UP001279734"/>
    </source>
</evidence>
<comment type="caution">
    <text evidence="1">The sequence shown here is derived from an EMBL/GenBank/DDBJ whole genome shotgun (WGS) entry which is preliminary data.</text>
</comment>
<dbReference type="AlphaFoldDB" id="A0AAD3S4L6"/>
<accession>A0AAD3S4L6</accession>
<name>A0AAD3S4L6_NEPGR</name>
<dbReference type="PANTHER" id="PTHR36398:SF1">
    <property type="entry name" value="PLASMA MEMBRANE FUSION PROTEIN"/>
    <property type="match status" value="1"/>
</dbReference>
<proteinExistence type="predicted"/>
<sequence length="241" mass="26343">MAASLIHSSVAKALAFPPKPPNATLCNTYPLVEASQDHQSPQFGSPLPGITISRREIVLLLSPFGSLVSSFPACAFNIGISGPKDWLRAQKKKSAKFLLAPIDASREILRAAFLLLTVKDSGYERKDSEEVRRLVRSAARDCVPQERNPFVAFQAKTGVEVCTFTLIVKNASSLLDDKDPTKLEAEAILNDLLRSFTLLNDMAIESDIKAVLNRQKLSGAVMDAISSLNKFEQGIRDCLEV</sequence>
<dbReference type="Proteomes" id="UP001279734">
    <property type="component" value="Unassembled WGS sequence"/>
</dbReference>
<gene>
    <name evidence="1" type="ORF">Nepgr_006000</name>
</gene>
<protein>
    <submittedName>
        <fullName evidence="1">Uncharacterized protein</fullName>
    </submittedName>
</protein>
<organism evidence="1 2">
    <name type="scientific">Nepenthes gracilis</name>
    <name type="common">Slender pitcher plant</name>
    <dbReference type="NCBI Taxonomy" id="150966"/>
    <lineage>
        <taxon>Eukaryota</taxon>
        <taxon>Viridiplantae</taxon>
        <taxon>Streptophyta</taxon>
        <taxon>Embryophyta</taxon>
        <taxon>Tracheophyta</taxon>
        <taxon>Spermatophyta</taxon>
        <taxon>Magnoliopsida</taxon>
        <taxon>eudicotyledons</taxon>
        <taxon>Gunneridae</taxon>
        <taxon>Pentapetalae</taxon>
        <taxon>Caryophyllales</taxon>
        <taxon>Nepenthaceae</taxon>
        <taxon>Nepenthes</taxon>
    </lineage>
</organism>
<dbReference type="EMBL" id="BSYO01000004">
    <property type="protein sequence ID" value="GMH04161.1"/>
    <property type="molecule type" value="Genomic_DNA"/>
</dbReference>
<dbReference type="GO" id="GO:0009507">
    <property type="term" value="C:chloroplast"/>
    <property type="evidence" value="ECO:0007669"/>
    <property type="project" value="TreeGrafter"/>
</dbReference>
<evidence type="ECO:0000313" key="1">
    <source>
        <dbReference type="EMBL" id="GMH04161.1"/>
    </source>
</evidence>
<reference evidence="1" key="1">
    <citation type="submission" date="2023-05" db="EMBL/GenBank/DDBJ databases">
        <title>Nepenthes gracilis genome sequencing.</title>
        <authorList>
            <person name="Fukushima K."/>
        </authorList>
    </citation>
    <scope>NUCLEOTIDE SEQUENCE</scope>
    <source>
        <strain evidence="1">SING2019-196</strain>
    </source>
</reference>
<dbReference type="PANTHER" id="PTHR36398">
    <property type="entry name" value="PLASMA MEMBRANE FUSION PROTEIN"/>
    <property type="match status" value="1"/>
</dbReference>